<dbReference type="Proteomes" id="UP000324897">
    <property type="component" value="Unassembled WGS sequence"/>
</dbReference>
<organism evidence="1 2">
    <name type="scientific">Eragrostis curvula</name>
    <name type="common">weeping love grass</name>
    <dbReference type="NCBI Taxonomy" id="38414"/>
    <lineage>
        <taxon>Eukaryota</taxon>
        <taxon>Viridiplantae</taxon>
        <taxon>Streptophyta</taxon>
        <taxon>Embryophyta</taxon>
        <taxon>Tracheophyta</taxon>
        <taxon>Spermatophyta</taxon>
        <taxon>Magnoliopsida</taxon>
        <taxon>Liliopsida</taxon>
        <taxon>Poales</taxon>
        <taxon>Poaceae</taxon>
        <taxon>PACMAD clade</taxon>
        <taxon>Chloridoideae</taxon>
        <taxon>Eragrostideae</taxon>
        <taxon>Eragrostidinae</taxon>
        <taxon>Eragrostis</taxon>
    </lineage>
</organism>
<keyword evidence="2" id="KW-1185">Reference proteome</keyword>
<evidence type="ECO:0000313" key="1">
    <source>
        <dbReference type="EMBL" id="TVU01770.1"/>
    </source>
</evidence>
<protein>
    <submittedName>
        <fullName evidence="1">Uncharacterized protein</fullName>
    </submittedName>
</protein>
<reference evidence="1 2" key="1">
    <citation type="journal article" date="2019" name="Sci. Rep.">
        <title>A high-quality genome of Eragrostis curvula grass provides insights into Poaceae evolution and supports new strategies to enhance forage quality.</title>
        <authorList>
            <person name="Carballo J."/>
            <person name="Santos B.A.C.M."/>
            <person name="Zappacosta D."/>
            <person name="Garbus I."/>
            <person name="Selva J.P."/>
            <person name="Gallo C.A."/>
            <person name="Diaz A."/>
            <person name="Albertini E."/>
            <person name="Caccamo M."/>
            <person name="Echenique V."/>
        </authorList>
    </citation>
    <scope>NUCLEOTIDE SEQUENCE [LARGE SCALE GENOMIC DNA]</scope>
    <source>
        <strain evidence="2">cv. Victoria</strain>
        <tissue evidence="1">Leaf</tissue>
    </source>
</reference>
<dbReference type="EMBL" id="RWGY01000391">
    <property type="protein sequence ID" value="TVU01770.1"/>
    <property type="molecule type" value="Genomic_DNA"/>
</dbReference>
<sequence length="219" mass="23811">MEAADAKYMRAMKPSLQVVDAPGISHLTLTRPLSSDQVSKHGTDMTSGLVAAADKNLVVLYAGSYRPASSYQGSYLLLDAASSSSSLSTIPGIRYKPDYTCPGFATVVMAREGGAFVLAELLFGFRRHGSPTLGMLGLWSGSSELEQGSEWVYKVGHLPAQVSHRWRIHMSFSVQSRDLLCWVDLLHGLLLCDLGRHHCNVDSSDLEISFVPLPHSCTI</sequence>
<feature type="non-terminal residue" evidence="1">
    <location>
        <position position="1"/>
    </location>
</feature>
<evidence type="ECO:0000313" key="2">
    <source>
        <dbReference type="Proteomes" id="UP000324897"/>
    </source>
</evidence>
<comment type="caution">
    <text evidence="1">The sequence shown here is derived from an EMBL/GenBank/DDBJ whole genome shotgun (WGS) entry which is preliminary data.</text>
</comment>
<gene>
    <name evidence="1" type="ORF">EJB05_52766</name>
</gene>
<dbReference type="PANTHER" id="PTHR33086">
    <property type="entry name" value="OS05G0468200 PROTEIN-RELATED"/>
    <property type="match status" value="1"/>
</dbReference>
<proteinExistence type="predicted"/>
<name>A0A5J9SS18_9POAL</name>
<dbReference type="PANTHER" id="PTHR33086:SF93">
    <property type="entry name" value="DUF1618 DOMAIN-CONTAINING PROTEIN"/>
    <property type="match status" value="1"/>
</dbReference>
<dbReference type="Gramene" id="TVU01770">
    <property type="protein sequence ID" value="TVU01770"/>
    <property type="gene ID" value="EJB05_52766"/>
</dbReference>
<dbReference type="AlphaFoldDB" id="A0A5J9SS18"/>
<accession>A0A5J9SS18</accession>